<dbReference type="AlphaFoldDB" id="A0A2P2E7J2"/>
<dbReference type="InterPro" id="IPR007922">
    <property type="entry name" value="DciA-like"/>
</dbReference>
<sequence>MARLPPPPPLPERSSLALDPAYEAAATAWLSARRGKAVWSGPPPIARMIENLIPPDQRKGGMTVKELQSRWRDVVGEKLACICQPDAIKGETLVVRVVAAAAPLLAMRTNEIVGLVRLAGASRIRKLSLVRGPLLSRAQAKSARTQRKLTATEQRKLDEQLEQVSQPGLKAALARLAEATAHLD</sequence>
<protein>
    <recommendedName>
        <fullName evidence="3">DUF721 domain-containing protein</fullName>
    </recommendedName>
</protein>
<accession>A0A2P2E7J2</accession>
<dbReference type="Proteomes" id="UP000245086">
    <property type="component" value="Unassembled WGS sequence"/>
</dbReference>
<keyword evidence="2" id="KW-1185">Reference proteome</keyword>
<evidence type="ECO:0008006" key="3">
    <source>
        <dbReference type="Google" id="ProtNLM"/>
    </source>
</evidence>
<proteinExistence type="predicted"/>
<dbReference type="Pfam" id="PF05258">
    <property type="entry name" value="DciA"/>
    <property type="match status" value="1"/>
</dbReference>
<reference evidence="1 2" key="1">
    <citation type="journal article" date="2018" name="Genome Announc.">
        <title>Draft Genome Sequence of "Candidatus Phycosocius bacilliformis," an Alphaproteobacterial Ectosymbiont of the Hydrocarbon-Producing Green Alga Botryococcus braunii.</title>
        <authorList>
            <person name="Tanabe Y."/>
            <person name="Yamaguchi H."/>
            <person name="Watanabe M.M."/>
        </authorList>
    </citation>
    <scope>NUCLEOTIDE SEQUENCE [LARGE SCALE GENOMIC DNA]</scope>
    <source>
        <strain evidence="1 2">BOTRYCO-2</strain>
    </source>
</reference>
<evidence type="ECO:0000313" key="1">
    <source>
        <dbReference type="EMBL" id="GBF57029.1"/>
    </source>
</evidence>
<organism evidence="1 2">
    <name type="scientific">Candidatus Phycosocius bacilliformis</name>
    <dbReference type="NCBI Taxonomy" id="1445552"/>
    <lineage>
        <taxon>Bacteria</taxon>
        <taxon>Pseudomonadati</taxon>
        <taxon>Pseudomonadota</taxon>
        <taxon>Alphaproteobacteria</taxon>
        <taxon>Caulobacterales</taxon>
        <taxon>Caulobacterales incertae sedis</taxon>
        <taxon>Candidatus Phycosocius</taxon>
    </lineage>
</organism>
<name>A0A2P2E7J2_9PROT</name>
<comment type="caution">
    <text evidence="1">The sequence shown here is derived from an EMBL/GenBank/DDBJ whole genome shotgun (WGS) entry which is preliminary data.</text>
</comment>
<dbReference type="RefSeq" id="WP_192576142.1">
    <property type="nucleotide sequence ID" value="NZ_BFBR01000002.1"/>
</dbReference>
<evidence type="ECO:0000313" key="2">
    <source>
        <dbReference type="Proteomes" id="UP000245086"/>
    </source>
</evidence>
<dbReference type="EMBL" id="BFBR01000002">
    <property type="protein sequence ID" value="GBF57029.1"/>
    <property type="molecule type" value="Genomic_DNA"/>
</dbReference>
<gene>
    <name evidence="1" type="ORF">PbB2_00687</name>
</gene>